<reference evidence="7 8" key="1">
    <citation type="journal article" date="2019" name="Int. J. Syst. Evol. Microbiol.">
        <title>The Global Catalogue of Microorganisms (GCM) 10K type strain sequencing project: providing services to taxonomists for standard genome sequencing and annotation.</title>
        <authorList>
            <consortium name="The Broad Institute Genomics Platform"/>
            <consortium name="The Broad Institute Genome Sequencing Center for Infectious Disease"/>
            <person name="Wu L."/>
            <person name="Ma J."/>
        </authorList>
    </citation>
    <scope>NUCLEOTIDE SEQUENCE [LARGE SCALE GENOMIC DNA]</scope>
    <source>
        <strain evidence="7 8">JCM 16013</strain>
    </source>
</reference>
<evidence type="ECO:0000256" key="4">
    <source>
        <dbReference type="SAM" id="MobiDB-lite"/>
    </source>
</evidence>
<dbReference type="PROSITE" id="PS51898">
    <property type="entry name" value="TYR_RECOMBINASE"/>
    <property type="match status" value="1"/>
</dbReference>
<evidence type="ECO:0000256" key="1">
    <source>
        <dbReference type="ARBA" id="ARBA00023125"/>
    </source>
</evidence>
<keyword evidence="2" id="KW-0233">DNA recombination</keyword>
<name>A0ABN2SXS5_9ACTN</name>
<feature type="domain" description="Tyr recombinase" evidence="5">
    <location>
        <begin position="97"/>
        <end position="264"/>
    </location>
</feature>
<evidence type="ECO:0000256" key="3">
    <source>
        <dbReference type="PROSITE-ProRule" id="PRU01248"/>
    </source>
</evidence>
<evidence type="ECO:0000259" key="5">
    <source>
        <dbReference type="PROSITE" id="PS51898"/>
    </source>
</evidence>
<dbReference type="InterPro" id="IPR013762">
    <property type="entry name" value="Integrase-like_cat_sf"/>
</dbReference>
<proteinExistence type="predicted"/>
<protein>
    <recommendedName>
        <fullName evidence="9">Integrase family protein</fullName>
    </recommendedName>
</protein>
<evidence type="ECO:0000313" key="7">
    <source>
        <dbReference type="EMBL" id="GAA1994198.1"/>
    </source>
</evidence>
<dbReference type="InterPro" id="IPR044068">
    <property type="entry name" value="CB"/>
</dbReference>
<dbReference type="EMBL" id="BAAAQM010000051">
    <property type="protein sequence ID" value="GAA1994198.1"/>
    <property type="molecule type" value="Genomic_DNA"/>
</dbReference>
<evidence type="ECO:0000313" key="8">
    <source>
        <dbReference type="Proteomes" id="UP001499854"/>
    </source>
</evidence>
<dbReference type="Gene3D" id="1.10.443.10">
    <property type="entry name" value="Intergrase catalytic core"/>
    <property type="match status" value="1"/>
</dbReference>
<keyword evidence="1 3" id="KW-0238">DNA-binding</keyword>
<dbReference type="SUPFAM" id="SSF56349">
    <property type="entry name" value="DNA breaking-rejoining enzymes"/>
    <property type="match status" value="1"/>
</dbReference>
<dbReference type="PROSITE" id="PS51900">
    <property type="entry name" value="CB"/>
    <property type="match status" value="1"/>
</dbReference>
<dbReference type="InterPro" id="IPR002104">
    <property type="entry name" value="Integrase_catalytic"/>
</dbReference>
<dbReference type="InterPro" id="IPR011010">
    <property type="entry name" value="DNA_brk_join_enz"/>
</dbReference>
<organism evidence="7 8">
    <name type="scientific">Catenulispora subtropica</name>
    <dbReference type="NCBI Taxonomy" id="450798"/>
    <lineage>
        <taxon>Bacteria</taxon>
        <taxon>Bacillati</taxon>
        <taxon>Actinomycetota</taxon>
        <taxon>Actinomycetes</taxon>
        <taxon>Catenulisporales</taxon>
        <taxon>Catenulisporaceae</taxon>
        <taxon>Catenulispora</taxon>
    </lineage>
</organism>
<gene>
    <name evidence="7" type="ORF">GCM10009838_68080</name>
</gene>
<evidence type="ECO:0008006" key="9">
    <source>
        <dbReference type="Google" id="ProtNLM"/>
    </source>
</evidence>
<feature type="domain" description="Core-binding (CB)" evidence="6">
    <location>
        <begin position="1"/>
        <end position="87"/>
    </location>
</feature>
<evidence type="ECO:0000256" key="2">
    <source>
        <dbReference type="ARBA" id="ARBA00023172"/>
    </source>
</evidence>
<keyword evidence="8" id="KW-1185">Reference proteome</keyword>
<feature type="region of interest" description="Disordered" evidence="4">
    <location>
        <begin position="176"/>
        <end position="219"/>
    </location>
</feature>
<sequence length="264" mass="29720">MLDDYTRQLAQAPFSAHTRRTYVSKVRRFLIRLDTCPVGDGDPLGDKRARDWTARDYRTHLLAVVKREPAIVNNALAALDDLYTRRGLGPADAKRAELPETAPRARESRDRLLFLREVERWPNVRDRAIVLVPFYAGARISEVVALDVEDVRMSRRVGELRLYDKGSKVRTVPIRPRPRTALDDGPPTAASRASAQRLRPCRGGWQPGRGSGASGRCRRQGREGLQIPLVDHLEQQRGAVVGQRQVVQFVDDEEPRAGEEPYAG</sequence>
<dbReference type="CDD" id="cd00397">
    <property type="entry name" value="DNA_BRE_C"/>
    <property type="match status" value="1"/>
</dbReference>
<comment type="caution">
    <text evidence="7">The sequence shown here is derived from an EMBL/GenBank/DDBJ whole genome shotgun (WGS) entry which is preliminary data.</text>
</comment>
<evidence type="ECO:0000259" key="6">
    <source>
        <dbReference type="PROSITE" id="PS51900"/>
    </source>
</evidence>
<dbReference type="Proteomes" id="UP001499854">
    <property type="component" value="Unassembled WGS sequence"/>
</dbReference>
<accession>A0ABN2SXS5</accession>